<evidence type="ECO:0000256" key="1">
    <source>
        <dbReference type="SAM" id="MobiDB-lite"/>
    </source>
</evidence>
<dbReference type="EMBL" id="BABT02000220">
    <property type="protein sequence ID" value="GAA99399.1"/>
    <property type="molecule type" value="Genomic_DNA"/>
</dbReference>
<reference evidence="2 3" key="1">
    <citation type="journal article" date="2011" name="J. Gen. Appl. Microbiol.">
        <title>Draft genome sequencing of the enigmatic basidiomycete Mixia osmundae.</title>
        <authorList>
            <person name="Nishida H."/>
            <person name="Nagatsuka Y."/>
            <person name="Sugiyama J."/>
        </authorList>
    </citation>
    <scope>NUCLEOTIDE SEQUENCE [LARGE SCALE GENOMIC DNA]</scope>
    <source>
        <strain evidence="3">CBS 9802 / IAM 14324 / JCM 22182 / KY 12970</strain>
    </source>
</reference>
<dbReference type="InParanoid" id="G7E9T0"/>
<dbReference type="OMA" id="EATIDHI"/>
<dbReference type="STRING" id="764103.G7E9T0"/>
<sequence>MVVITLLPRDGIVPQPEPATELVFGDNFLPAQAGSSSRNIVSPSKTYPSTGKLGKTDVTVHGVLKISLEEDHKPLKQATAIIVRIRCYESDGQGVGSLRTAQTRVLHETATTLWRPPMNSAEGHVGVFEKAFKLTMPVGALHETRDGRPCSTVVFKSWRVWWAIEGVITHRPHAIYGSALIKSHPLGLVNYAPPVTRNTLTWSSRSIRSRPKEPIDYSFVTAAPYLGQGDPIAFRCSLQRSMSDHRSDFKRVTIEITRELLVSRSLERQPRKRSIPSETARLETETRSQSLPIIHLVSPDSKISRDVSTVLTIHMAAEEMEFDTNGAWTGQIVAKMPTSRPGHYSIGETTATALASVRFFVNISLHFRSRQTATIKLPPREIFVVSPAASVAPPLLAGPSAETVPVLRQSPVKRRRPCATARDSCCSDTVSCPSTVDFSGFSLQAHQTTNATHLLAPDDHAASPPLSNSSTSSDLTSSPATPDSALSCASVSPKDMRRTSETPSLTPSFTSALSRKLKFFRSS</sequence>
<comment type="caution">
    <text evidence="2">The sequence shown here is derived from an EMBL/GenBank/DDBJ whole genome shotgun (WGS) entry which is preliminary data.</text>
</comment>
<evidence type="ECO:0000313" key="2">
    <source>
        <dbReference type="EMBL" id="GAA99399.1"/>
    </source>
</evidence>
<keyword evidence="3" id="KW-1185">Reference proteome</keyword>
<dbReference type="OrthoDB" id="3230530at2759"/>
<dbReference type="eggNOG" id="ENOG502SATQ">
    <property type="taxonomic scope" value="Eukaryota"/>
</dbReference>
<evidence type="ECO:0000313" key="3">
    <source>
        <dbReference type="Proteomes" id="UP000009131"/>
    </source>
</evidence>
<accession>G7E9T0</accession>
<dbReference type="RefSeq" id="XP_014568634.1">
    <property type="nucleotide sequence ID" value="XM_014713148.1"/>
</dbReference>
<organism evidence="2 3">
    <name type="scientific">Mixia osmundae (strain CBS 9802 / IAM 14324 / JCM 22182 / KY 12970)</name>
    <dbReference type="NCBI Taxonomy" id="764103"/>
    <lineage>
        <taxon>Eukaryota</taxon>
        <taxon>Fungi</taxon>
        <taxon>Dikarya</taxon>
        <taxon>Basidiomycota</taxon>
        <taxon>Pucciniomycotina</taxon>
        <taxon>Mixiomycetes</taxon>
        <taxon>Mixiales</taxon>
        <taxon>Mixiaceae</taxon>
        <taxon>Mixia</taxon>
    </lineage>
</organism>
<name>G7E9T0_MIXOS</name>
<dbReference type="AlphaFoldDB" id="G7E9T0"/>
<dbReference type="Proteomes" id="UP000009131">
    <property type="component" value="Unassembled WGS sequence"/>
</dbReference>
<protein>
    <submittedName>
        <fullName evidence="2">Uncharacterized protein</fullName>
    </submittedName>
</protein>
<feature type="compositionally biased region" description="Low complexity" evidence="1">
    <location>
        <begin position="462"/>
        <end position="484"/>
    </location>
</feature>
<proteinExistence type="predicted"/>
<feature type="region of interest" description="Disordered" evidence="1">
    <location>
        <begin position="456"/>
        <end position="508"/>
    </location>
</feature>
<dbReference type="HOGENOM" id="CLU_520826_0_0_1"/>
<gene>
    <name evidence="2" type="primary">Mo06097</name>
    <name evidence="2" type="ORF">E5Q_06097</name>
</gene>
<reference evidence="2 3" key="2">
    <citation type="journal article" date="2012" name="Open Biol.">
        <title>Characteristics of nucleosomes and linker DNA regions on the genome of the basidiomycete Mixia osmundae revealed by mono- and dinucleosome mapping.</title>
        <authorList>
            <person name="Nishida H."/>
            <person name="Kondo S."/>
            <person name="Matsumoto T."/>
            <person name="Suzuki Y."/>
            <person name="Yoshikawa H."/>
            <person name="Taylor T.D."/>
            <person name="Sugiyama J."/>
        </authorList>
    </citation>
    <scope>NUCLEOTIDE SEQUENCE [LARGE SCALE GENOMIC DNA]</scope>
    <source>
        <strain evidence="3">CBS 9802 / IAM 14324 / JCM 22182 / KY 12970</strain>
    </source>
</reference>